<gene>
    <name evidence="2" type="ORF">QBC35DRAFT_61366</name>
</gene>
<proteinExistence type="predicted"/>
<accession>A0AAN6X375</accession>
<comment type="caution">
    <text evidence="2">The sequence shown here is derived from an EMBL/GenBank/DDBJ whole genome shotgun (WGS) entry which is preliminary data.</text>
</comment>
<keyword evidence="1" id="KW-0812">Transmembrane</keyword>
<keyword evidence="1" id="KW-1133">Transmembrane helix</keyword>
<protein>
    <submittedName>
        <fullName evidence="2">Uncharacterized protein</fullName>
    </submittedName>
</protein>
<reference evidence="2" key="2">
    <citation type="submission" date="2023-05" db="EMBL/GenBank/DDBJ databases">
        <authorList>
            <consortium name="Lawrence Berkeley National Laboratory"/>
            <person name="Steindorff A."/>
            <person name="Hensen N."/>
            <person name="Bonometti L."/>
            <person name="Westerberg I."/>
            <person name="Brannstrom I.O."/>
            <person name="Guillou S."/>
            <person name="Cros-Aarteil S."/>
            <person name="Calhoun S."/>
            <person name="Haridas S."/>
            <person name="Kuo A."/>
            <person name="Mondo S."/>
            <person name="Pangilinan J."/>
            <person name="Riley R."/>
            <person name="Labutti K."/>
            <person name="Andreopoulos B."/>
            <person name="Lipzen A."/>
            <person name="Chen C."/>
            <person name="Yanf M."/>
            <person name="Daum C."/>
            <person name="Ng V."/>
            <person name="Clum A."/>
            <person name="Ohm R."/>
            <person name="Martin F."/>
            <person name="Silar P."/>
            <person name="Natvig D."/>
            <person name="Lalanne C."/>
            <person name="Gautier V."/>
            <person name="Ament-Velasquez S.L."/>
            <person name="Kruys A."/>
            <person name="Hutchinson M.I."/>
            <person name="Powell A.J."/>
            <person name="Barry K."/>
            <person name="Miller A.N."/>
            <person name="Grigoriev I.V."/>
            <person name="Debuchy R."/>
            <person name="Gladieux P."/>
            <person name="Thoren M.H."/>
            <person name="Johannesson H."/>
        </authorList>
    </citation>
    <scope>NUCLEOTIDE SEQUENCE</scope>
    <source>
        <strain evidence="2">PSN309</strain>
    </source>
</reference>
<organism evidence="2 3">
    <name type="scientific">Podospora australis</name>
    <dbReference type="NCBI Taxonomy" id="1536484"/>
    <lineage>
        <taxon>Eukaryota</taxon>
        <taxon>Fungi</taxon>
        <taxon>Dikarya</taxon>
        <taxon>Ascomycota</taxon>
        <taxon>Pezizomycotina</taxon>
        <taxon>Sordariomycetes</taxon>
        <taxon>Sordariomycetidae</taxon>
        <taxon>Sordariales</taxon>
        <taxon>Podosporaceae</taxon>
        <taxon>Podospora</taxon>
    </lineage>
</organism>
<keyword evidence="1" id="KW-0472">Membrane</keyword>
<evidence type="ECO:0000256" key="1">
    <source>
        <dbReference type="SAM" id="Phobius"/>
    </source>
</evidence>
<reference evidence="2" key="1">
    <citation type="journal article" date="2023" name="Mol. Phylogenet. Evol.">
        <title>Genome-scale phylogeny and comparative genomics of the fungal order Sordariales.</title>
        <authorList>
            <person name="Hensen N."/>
            <person name="Bonometti L."/>
            <person name="Westerberg I."/>
            <person name="Brannstrom I.O."/>
            <person name="Guillou S."/>
            <person name="Cros-Aarteil S."/>
            <person name="Calhoun S."/>
            <person name="Haridas S."/>
            <person name="Kuo A."/>
            <person name="Mondo S."/>
            <person name="Pangilinan J."/>
            <person name="Riley R."/>
            <person name="LaButti K."/>
            <person name="Andreopoulos B."/>
            <person name="Lipzen A."/>
            <person name="Chen C."/>
            <person name="Yan M."/>
            <person name="Daum C."/>
            <person name="Ng V."/>
            <person name="Clum A."/>
            <person name="Steindorff A."/>
            <person name="Ohm R.A."/>
            <person name="Martin F."/>
            <person name="Silar P."/>
            <person name="Natvig D.O."/>
            <person name="Lalanne C."/>
            <person name="Gautier V."/>
            <person name="Ament-Velasquez S.L."/>
            <person name="Kruys A."/>
            <person name="Hutchinson M.I."/>
            <person name="Powell A.J."/>
            <person name="Barry K."/>
            <person name="Miller A.N."/>
            <person name="Grigoriev I.V."/>
            <person name="Debuchy R."/>
            <person name="Gladieux P."/>
            <person name="Hiltunen Thoren M."/>
            <person name="Johannesson H."/>
        </authorList>
    </citation>
    <scope>NUCLEOTIDE SEQUENCE</scope>
    <source>
        <strain evidence="2">PSN309</strain>
    </source>
</reference>
<sequence>MLSTMEKGRNENLRFVCLTFSLASLGYAGQPMIPNLPEIPGHGRCRPKKQVEALFPSSGCSAAAVWLFLLGNAKQQQNPVRRTNTWYHTDGKQRSDSVNRPLLVASNMTGGKVGDCFGVSVLPRTAVIRSCVPSLQLLIVFLSIFRSGPLI</sequence>
<dbReference type="Proteomes" id="UP001302126">
    <property type="component" value="Unassembled WGS sequence"/>
</dbReference>
<dbReference type="EMBL" id="MU864364">
    <property type="protein sequence ID" value="KAK4190602.1"/>
    <property type="molecule type" value="Genomic_DNA"/>
</dbReference>
<name>A0AAN6X375_9PEZI</name>
<dbReference type="AlphaFoldDB" id="A0AAN6X375"/>
<keyword evidence="3" id="KW-1185">Reference proteome</keyword>
<evidence type="ECO:0000313" key="3">
    <source>
        <dbReference type="Proteomes" id="UP001302126"/>
    </source>
</evidence>
<evidence type="ECO:0000313" key="2">
    <source>
        <dbReference type="EMBL" id="KAK4190602.1"/>
    </source>
</evidence>
<feature type="transmembrane region" description="Helical" evidence="1">
    <location>
        <begin position="12"/>
        <end position="33"/>
    </location>
</feature>
<feature type="transmembrane region" description="Helical" evidence="1">
    <location>
        <begin position="53"/>
        <end position="73"/>
    </location>
</feature>